<reference evidence="3 4" key="1">
    <citation type="submission" date="2014-04" db="EMBL/GenBank/DDBJ databases">
        <authorList>
            <person name="Bishop-Lilly K.A."/>
            <person name="Broomall S.M."/>
            <person name="Chain P.S."/>
            <person name="Chertkov O."/>
            <person name="Coyne S.R."/>
            <person name="Daligault H.E."/>
            <person name="Davenport K.W."/>
            <person name="Erkkila T."/>
            <person name="Frey K.G."/>
            <person name="Gibbons H.S."/>
            <person name="Gu W."/>
            <person name="Jaissle J."/>
            <person name="Johnson S.L."/>
            <person name="Koroleva G.I."/>
            <person name="Ladner J.T."/>
            <person name="Lo C.-C."/>
            <person name="Minogue T.D."/>
            <person name="Munk C."/>
            <person name="Palacios G.F."/>
            <person name="Redden C.L."/>
            <person name="Rosenzweig C.N."/>
            <person name="Scholz M.B."/>
            <person name="Teshima H."/>
            <person name="Xu Y."/>
        </authorList>
    </citation>
    <scope>NUCLEOTIDE SEQUENCE [LARGE SCALE GENOMIC DNA]</scope>
    <source>
        <strain evidence="3 4">8244</strain>
    </source>
</reference>
<sequence>MALIDVVKYDGSPDVFAWKHPEAELSTWTQLIVNQSQEAILFKDGKALDLFGAGRHTLMTANIPILNNIINLPFGGTSPFAAEVWYVNKASSLDVKWGTPKPIHVQDPKYNVLVPVRAFGQFGVQIADSRKFLVKLIGTLAEFNQQHLVEYFRGVVTMNINSTLTSYLVHKKVSILEINAYIGEMSAHFQAAMTPVLEEYGISLLNFYVNSINVPEDDPSVVRLRDALAKKAEMDIIGFSYQQERTFDTLEGAAKNEGGANAGLMGAGIGMGMGYSIGGPLGHEMSRMTQVLRASGESCKCPNCQHMNPDQSIFCSQCGASLAGAGGKPEAEPVIACNRCGTALMKASKFCPNCGDPYNACPTCGADNPENAAECVKCRSPLPKRCPKCSHQVSGDSKFCGNCGSELTLKCYNCQHELQPSQKFCPECGSDQTKGREG</sequence>
<comment type="caution">
    <text evidence="3">The sequence shown here is derived from an EMBL/GenBank/DDBJ whole genome shotgun (WGS) entry which is preliminary data.</text>
</comment>
<organism evidence="3 4">
    <name type="scientific">Paenibacillus macerans</name>
    <name type="common">Bacillus macerans</name>
    <dbReference type="NCBI Taxonomy" id="44252"/>
    <lineage>
        <taxon>Bacteria</taxon>
        <taxon>Bacillati</taxon>
        <taxon>Bacillota</taxon>
        <taxon>Bacilli</taxon>
        <taxon>Bacillales</taxon>
        <taxon>Paenibacillaceae</taxon>
        <taxon>Paenibacillus</taxon>
    </lineage>
</organism>
<feature type="domain" description="DZANK-type" evidence="1">
    <location>
        <begin position="386"/>
        <end position="429"/>
    </location>
</feature>
<gene>
    <name evidence="3" type="ORF">DJ90_2696</name>
</gene>
<name>A0A090ZXZ2_PAEMA</name>
<dbReference type="InterPro" id="IPR033880">
    <property type="entry name" value="SPFH_YdjI"/>
</dbReference>
<feature type="domain" description="DZANK-type" evidence="1">
    <location>
        <begin position="301"/>
        <end position="355"/>
    </location>
</feature>
<keyword evidence="4" id="KW-1185">Reference proteome</keyword>
<dbReference type="PATRIC" id="fig|44252.3.peg.2622"/>
<dbReference type="GeneID" id="77006885"/>
<dbReference type="STRING" id="44252.DJ90_2696"/>
<dbReference type="HOGENOM" id="CLU_037108_1_0_9"/>
<dbReference type="Proteomes" id="UP000029278">
    <property type="component" value="Unassembled WGS sequence"/>
</dbReference>
<dbReference type="Pfam" id="PF12773">
    <property type="entry name" value="DZR"/>
    <property type="match status" value="2"/>
</dbReference>
<dbReference type="Pfam" id="PF13421">
    <property type="entry name" value="Band_7_1"/>
    <property type="match status" value="1"/>
</dbReference>
<evidence type="ECO:0000259" key="1">
    <source>
        <dbReference type="Pfam" id="PF12773"/>
    </source>
</evidence>
<proteinExistence type="predicted"/>
<dbReference type="OrthoDB" id="9764015at2"/>
<accession>A0A090ZXZ2</accession>
<dbReference type="EMBL" id="JMQA01000024">
    <property type="protein sequence ID" value="KFN08981.1"/>
    <property type="molecule type" value="Genomic_DNA"/>
</dbReference>
<feature type="domain" description="SPFH" evidence="2">
    <location>
        <begin position="16"/>
        <end position="217"/>
    </location>
</feature>
<dbReference type="RefSeq" id="WP_036622531.1">
    <property type="nucleotide sequence ID" value="NZ_JAKOBR010000091.1"/>
</dbReference>
<evidence type="ECO:0000313" key="3">
    <source>
        <dbReference type="EMBL" id="KFN08981.1"/>
    </source>
</evidence>
<dbReference type="PANTHER" id="PTHR37826">
    <property type="entry name" value="FLOTILLIN BAND_7_5 DOMAIN PROTEIN"/>
    <property type="match status" value="1"/>
</dbReference>
<evidence type="ECO:0000259" key="2">
    <source>
        <dbReference type="Pfam" id="PF13421"/>
    </source>
</evidence>
<dbReference type="CDD" id="cd03408">
    <property type="entry name" value="SPFH_like_u1"/>
    <property type="match status" value="1"/>
</dbReference>
<dbReference type="PANTHER" id="PTHR37826:SF2">
    <property type="entry name" value="ZINC-RIBBON DOMAIN-CONTAINING PROTEIN"/>
    <property type="match status" value="1"/>
</dbReference>
<dbReference type="InterPro" id="IPR025874">
    <property type="entry name" value="DZR"/>
</dbReference>
<protein>
    <submittedName>
        <fullName evidence="3">Zinc-ribbon domain protein</fullName>
    </submittedName>
</protein>
<dbReference type="AlphaFoldDB" id="A0A090ZXZ2"/>
<evidence type="ECO:0000313" key="4">
    <source>
        <dbReference type="Proteomes" id="UP000029278"/>
    </source>
</evidence>